<reference evidence="1" key="1">
    <citation type="submission" date="2021-01" db="EMBL/GenBank/DDBJ databases">
        <title>Modified the classification status of verrucomicrobia.</title>
        <authorList>
            <person name="Feng X."/>
        </authorList>
    </citation>
    <scope>NUCLEOTIDE SEQUENCE</scope>
    <source>
        <strain evidence="1">KCTC 12986</strain>
    </source>
</reference>
<comment type="caution">
    <text evidence="1">The sequence shown here is derived from an EMBL/GenBank/DDBJ whole genome shotgun (WGS) entry which is preliminary data.</text>
</comment>
<sequence length="222" mass="25430">MPLEALFLDAAGTLFDLAEPVEETYARVGRQWGLTLCQTQLRDNFAQAFRSLPEPRYHDQWDGHASETAWWRDLVLTVTGLPDNQTFENYFNTLFANYERAEAWRLFPETVDFLSRARGRFRLAVVSNFDRRLHTILQELALTPYFECVITSAEARARKPNQKIFQHALSAMNLKANQVFHLGDSHQADFQGARLAGLASGLLSRQEGESLNTHWARLIAED</sequence>
<dbReference type="InterPro" id="IPR044924">
    <property type="entry name" value="HAD-SF_hydro_IA_REG-2-like_cap"/>
</dbReference>
<dbReference type="Gene3D" id="1.10.150.720">
    <property type="entry name" value="Haloacid dehalogenase-like hydrolase"/>
    <property type="match status" value="1"/>
</dbReference>
<dbReference type="InterPro" id="IPR023214">
    <property type="entry name" value="HAD_sf"/>
</dbReference>
<keyword evidence="2" id="KW-1185">Reference proteome</keyword>
<dbReference type="InterPro" id="IPR036412">
    <property type="entry name" value="HAD-like_sf"/>
</dbReference>
<name>A0A934RSV6_9BACT</name>
<keyword evidence="1" id="KW-0378">Hydrolase</keyword>
<dbReference type="AlphaFoldDB" id="A0A934RSV6"/>
<dbReference type="PANTHER" id="PTHR46649">
    <property type="match status" value="1"/>
</dbReference>
<evidence type="ECO:0000313" key="1">
    <source>
        <dbReference type="EMBL" id="MBK1833886.1"/>
    </source>
</evidence>
<evidence type="ECO:0000313" key="2">
    <source>
        <dbReference type="Proteomes" id="UP000604083"/>
    </source>
</evidence>
<dbReference type="SUPFAM" id="SSF56784">
    <property type="entry name" value="HAD-like"/>
    <property type="match status" value="1"/>
</dbReference>
<dbReference type="NCBIfam" id="TIGR01549">
    <property type="entry name" value="HAD-SF-IA-v1"/>
    <property type="match status" value="1"/>
</dbReference>
<dbReference type="RefSeq" id="WP_200391317.1">
    <property type="nucleotide sequence ID" value="NZ_JAENIO010000014.1"/>
</dbReference>
<dbReference type="InterPro" id="IPR011949">
    <property type="entry name" value="HAD-SF_hydro_IA_REG-2-like"/>
</dbReference>
<dbReference type="GO" id="GO:0016787">
    <property type="term" value="F:hydrolase activity"/>
    <property type="evidence" value="ECO:0007669"/>
    <property type="project" value="UniProtKB-KW"/>
</dbReference>
<dbReference type="Proteomes" id="UP000604083">
    <property type="component" value="Unassembled WGS sequence"/>
</dbReference>
<proteinExistence type="predicted"/>
<organism evidence="1 2">
    <name type="scientific">Roseibacillus ishigakijimensis</name>
    <dbReference type="NCBI Taxonomy" id="454146"/>
    <lineage>
        <taxon>Bacteria</taxon>
        <taxon>Pseudomonadati</taxon>
        <taxon>Verrucomicrobiota</taxon>
        <taxon>Verrucomicrobiia</taxon>
        <taxon>Verrucomicrobiales</taxon>
        <taxon>Verrucomicrobiaceae</taxon>
        <taxon>Roseibacillus</taxon>
    </lineage>
</organism>
<accession>A0A934RSV6</accession>
<gene>
    <name evidence="1" type="ORF">JIN78_07430</name>
</gene>
<protein>
    <submittedName>
        <fullName evidence="1">HAD-IA family hydrolase</fullName>
    </submittedName>
</protein>
<dbReference type="PANTHER" id="PTHR46649:SF5">
    <property type="entry name" value="F14L17.7 PROTEIN"/>
    <property type="match status" value="1"/>
</dbReference>
<dbReference type="SFLD" id="SFLDS00003">
    <property type="entry name" value="Haloacid_Dehalogenase"/>
    <property type="match status" value="1"/>
</dbReference>
<dbReference type="SFLD" id="SFLDG01129">
    <property type="entry name" value="C1.5:_HAD__Beta-PGM__Phosphata"/>
    <property type="match status" value="1"/>
</dbReference>
<dbReference type="InterPro" id="IPR006439">
    <property type="entry name" value="HAD-SF_hydro_IA"/>
</dbReference>
<dbReference type="NCBIfam" id="TIGR02252">
    <property type="entry name" value="DREG-2"/>
    <property type="match status" value="1"/>
</dbReference>
<dbReference type="Pfam" id="PF00702">
    <property type="entry name" value="Hydrolase"/>
    <property type="match status" value="1"/>
</dbReference>
<dbReference type="Gene3D" id="3.40.50.1000">
    <property type="entry name" value="HAD superfamily/HAD-like"/>
    <property type="match status" value="1"/>
</dbReference>
<dbReference type="EMBL" id="JAENIO010000014">
    <property type="protein sequence ID" value="MBK1833886.1"/>
    <property type="molecule type" value="Genomic_DNA"/>
</dbReference>